<evidence type="ECO:0000313" key="14">
    <source>
        <dbReference type="Proteomes" id="UP001497493"/>
    </source>
</evidence>
<feature type="chain" id="PRO_5045939887" evidence="10">
    <location>
        <begin position="20"/>
        <end position="747"/>
    </location>
</feature>
<keyword evidence="6 8" id="KW-0472">Membrane</keyword>
<keyword evidence="5 9" id="KW-0798">TonB box</keyword>
<keyword evidence="3 8" id="KW-1134">Transmembrane beta strand</keyword>
<evidence type="ECO:0000313" key="13">
    <source>
        <dbReference type="EMBL" id="CAL1241970.1"/>
    </source>
</evidence>
<evidence type="ECO:0000256" key="6">
    <source>
        <dbReference type="ARBA" id="ARBA00023136"/>
    </source>
</evidence>
<keyword evidence="2 8" id="KW-0813">Transport</keyword>
<dbReference type="Gene3D" id="2.40.170.20">
    <property type="entry name" value="TonB-dependent receptor, beta-barrel domain"/>
    <property type="match status" value="1"/>
</dbReference>
<comment type="similarity">
    <text evidence="8 9">Belongs to the TonB-dependent receptor family.</text>
</comment>
<dbReference type="PANTHER" id="PTHR30069:SF39">
    <property type="entry name" value="BLL6183 PROTEIN"/>
    <property type="match status" value="1"/>
</dbReference>
<evidence type="ECO:0000256" key="7">
    <source>
        <dbReference type="ARBA" id="ARBA00023237"/>
    </source>
</evidence>
<dbReference type="InterPro" id="IPR037066">
    <property type="entry name" value="Plug_dom_sf"/>
</dbReference>
<dbReference type="Proteomes" id="UP001497493">
    <property type="component" value="Plasmid 2"/>
</dbReference>
<dbReference type="InterPro" id="IPR036942">
    <property type="entry name" value="Beta-barrel_TonB_sf"/>
</dbReference>
<dbReference type="PROSITE" id="PS52016">
    <property type="entry name" value="TONB_DEPENDENT_REC_3"/>
    <property type="match status" value="1"/>
</dbReference>
<keyword evidence="7 8" id="KW-0998">Cell outer membrane</keyword>
<dbReference type="Pfam" id="PF07715">
    <property type="entry name" value="Plug"/>
    <property type="match status" value="1"/>
</dbReference>
<evidence type="ECO:0000256" key="10">
    <source>
        <dbReference type="SAM" id="SignalP"/>
    </source>
</evidence>
<dbReference type="SUPFAM" id="SSF56935">
    <property type="entry name" value="Porins"/>
    <property type="match status" value="1"/>
</dbReference>
<dbReference type="EMBL" id="OZ026885">
    <property type="protein sequence ID" value="CAL1241970.1"/>
    <property type="molecule type" value="Genomic_DNA"/>
</dbReference>
<evidence type="ECO:0000256" key="2">
    <source>
        <dbReference type="ARBA" id="ARBA00022448"/>
    </source>
</evidence>
<name>A0ABM9NMU4_9GAMM</name>
<dbReference type="PANTHER" id="PTHR30069">
    <property type="entry name" value="TONB-DEPENDENT OUTER MEMBRANE RECEPTOR"/>
    <property type="match status" value="1"/>
</dbReference>
<keyword evidence="14" id="KW-1185">Reference proteome</keyword>
<evidence type="ECO:0000259" key="12">
    <source>
        <dbReference type="Pfam" id="PF07715"/>
    </source>
</evidence>
<feature type="domain" description="TonB-dependent receptor-like beta-barrel" evidence="11">
    <location>
        <begin position="233"/>
        <end position="706"/>
    </location>
</feature>
<evidence type="ECO:0000256" key="1">
    <source>
        <dbReference type="ARBA" id="ARBA00004571"/>
    </source>
</evidence>
<evidence type="ECO:0000256" key="3">
    <source>
        <dbReference type="ARBA" id="ARBA00022452"/>
    </source>
</evidence>
<keyword evidence="4 8" id="KW-0812">Transmembrane</keyword>
<comment type="subcellular location">
    <subcellularLocation>
        <location evidence="1 8">Cell outer membrane</location>
        <topology evidence="1 8">Multi-pass membrane protein</topology>
    </subcellularLocation>
</comment>
<evidence type="ECO:0000256" key="9">
    <source>
        <dbReference type="RuleBase" id="RU003357"/>
    </source>
</evidence>
<accession>A0ABM9NMU4</accession>
<protein>
    <submittedName>
        <fullName evidence="13">TonB-dependent receptor</fullName>
    </submittedName>
</protein>
<dbReference type="InterPro" id="IPR039426">
    <property type="entry name" value="TonB-dep_rcpt-like"/>
</dbReference>
<reference evidence="13 14" key="1">
    <citation type="submission" date="2024-04" db="EMBL/GenBank/DDBJ databases">
        <authorList>
            <person name="Cremers G."/>
        </authorList>
    </citation>
    <scope>NUCLEOTIDE SEQUENCE [LARGE SCALE GENOMIC DNA]</scope>
    <source>
        <strain evidence="13">MeCH1-AG</strain>
        <plasmid evidence="13 14">2</plasmid>
    </source>
</reference>
<evidence type="ECO:0000256" key="5">
    <source>
        <dbReference type="ARBA" id="ARBA00023077"/>
    </source>
</evidence>
<sequence>MRTRATPLALALVASLAHADNRAREPAQKSENVLELPDVEVIGTTPVATTGLTRDKVSTNVQTAEDEDIYRHEAFSLPDFMRRQLGSVNINDSQANPFQPDLNYRGYTASPLLGTPIGLSVYQDGVRVNEPFGDIVNWDLIPRSAIANMELVPGSNPLYGLNTLGGAVSVRTKSGFSHPGTRTEAYGGSYGRKTFEFEHGGYKDEFDWFLTGNLFEDDGWRPFSHSAVRQAFGKAGWENDTTDLDFSFTFADNKLNGVGPTPASLLSQSRYAIYTAPDTTENTLYFFQLKGNHRLMETLNLTGNAYYRANTINTFNSNIGEDCASFLNNTDCLDANGRLAPAFSNAISRSAQEGSGTNVQLTYSGDVFARKNQFILGGGYNGGNTHFTQATQDAFLASNKATVGNSPFVTSTNLKSLNEYFSAFATDIFSPLDWLDINASVNWTKANIILNDRIGTALNGSHTFERVNPAVGFTVNPLRTLDWKVPLEELTLFGNYSEGFRAPSPVELTCADPNAPCSLPNSFISDPPLKPVVSQTFEGGLRGKFSAALQWSVAYYHSRSINDILFVNTPGGLINGFFQNVGNTQRQGVELGLNGAWEKLTWNFNYSFINAIYLTNAVLHNAFGPEQVRPGDRIPSIPQNTVKLGVEYELLSGWFVGGDLQYFSSRYVRGDDSNQFSQIGAYVLLNLNIRYVITKNVEVFAMARNISNAEFQNFGVLNTNFFTGRQERFLTPGAPVTGYAGIRVRFD</sequence>
<keyword evidence="10" id="KW-0732">Signal</keyword>
<dbReference type="InterPro" id="IPR000531">
    <property type="entry name" value="Beta-barrel_TonB"/>
</dbReference>
<geneLocation type="plasmid" evidence="13 14">
    <name>2</name>
</geneLocation>
<organism evidence="13 14">
    <name type="scientific">Candidatus Methylocalor cossyra</name>
    <dbReference type="NCBI Taxonomy" id="3108543"/>
    <lineage>
        <taxon>Bacteria</taxon>
        <taxon>Pseudomonadati</taxon>
        <taxon>Pseudomonadota</taxon>
        <taxon>Gammaproteobacteria</taxon>
        <taxon>Methylococcales</taxon>
        <taxon>Methylococcaceae</taxon>
        <taxon>Candidatus Methylocalor</taxon>
    </lineage>
</organism>
<evidence type="ECO:0000256" key="4">
    <source>
        <dbReference type="ARBA" id="ARBA00022692"/>
    </source>
</evidence>
<gene>
    <name evidence="13" type="ORF">MECH1_V1_P0038</name>
</gene>
<feature type="signal peptide" evidence="10">
    <location>
        <begin position="1"/>
        <end position="19"/>
    </location>
</feature>
<evidence type="ECO:0000259" key="11">
    <source>
        <dbReference type="Pfam" id="PF00593"/>
    </source>
</evidence>
<feature type="domain" description="TonB-dependent receptor plug" evidence="12">
    <location>
        <begin position="56"/>
        <end position="167"/>
    </location>
</feature>
<keyword evidence="13" id="KW-0614">Plasmid</keyword>
<dbReference type="Gene3D" id="2.170.130.10">
    <property type="entry name" value="TonB-dependent receptor, plug domain"/>
    <property type="match status" value="1"/>
</dbReference>
<dbReference type="InterPro" id="IPR012910">
    <property type="entry name" value="Plug_dom"/>
</dbReference>
<proteinExistence type="inferred from homology"/>
<evidence type="ECO:0000256" key="8">
    <source>
        <dbReference type="PROSITE-ProRule" id="PRU01360"/>
    </source>
</evidence>
<dbReference type="Pfam" id="PF00593">
    <property type="entry name" value="TonB_dep_Rec_b-barrel"/>
    <property type="match status" value="1"/>
</dbReference>
<keyword evidence="13" id="KW-0675">Receptor</keyword>